<sequence>MTTDEESSMQAAQQEQITIPEIGAVWPGQGGIYGGLRQYPEGLCHIIYAAHDVPGRHEYGDYGVDVDALSRTDGRANTEILISRDGKHPAAIAVTAYTADGHTDFYLPSIGELHHAWQFAPESFSEEWYYLSSTQRSAYYAYLMVFGDGWVNLNGKDGERLARPVRRFLQ</sequence>
<organism evidence="1">
    <name type="scientific">Siphoviridae sp. ctGO42</name>
    <dbReference type="NCBI Taxonomy" id="2827566"/>
    <lineage>
        <taxon>Viruses</taxon>
        <taxon>Duplodnaviria</taxon>
        <taxon>Heunggongvirae</taxon>
        <taxon>Uroviricota</taxon>
        <taxon>Caudoviricetes</taxon>
    </lineage>
</organism>
<reference evidence="1" key="1">
    <citation type="journal article" date="2021" name="Proc. Natl. Acad. Sci. U.S.A.">
        <title>A Catalog of Tens of Thousands of Viruses from Human Metagenomes Reveals Hidden Associations with Chronic Diseases.</title>
        <authorList>
            <person name="Tisza M.J."/>
            <person name="Buck C.B."/>
        </authorList>
    </citation>
    <scope>NUCLEOTIDE SEQUENCE</scope>
    <source>
        <strain evidence="1">CtGO42</strain>
    </source>
</reference>
<evidence type="ECO:0008006" key="2">
    <source>
        <dbReference type="Google" id="ProtNLM"/>
    </source>
</evidence>
<evidence type="ECO:0000313" key="1">
    <source>
        <dbReference type="EMBL" id="DAD69870.1"/>
    </source>
</evidence>
<name>A0A8S5LIP9_9CAUD</name>
<proteinExistence type="predicted"/>
<dbReference type="EMBL" id="BK015857">
    <property type="protein sequence ID" value="DAD69870.1"/>
    <property type="molecule type" value="Genomic_DNA"/>
</dbReference>
<protein>
    <recommendedName>
        <fullName evidence="2">DUF1566 domain-containing protein</fullName>
    </recommendedName>
</protein>
<accession>A0A8S5LIP9</accession>